<feature type="binding site" evidence="3">
    <location>
        <begin position="137"/>
        <end position="138"/>
    </location>
    <ligand>
        <name>substrate</name>
    </ligand>
</feature>
<reference evidence="5 6" key="1">
    <citation type="submission" date="2024-09" db="EMBL/GenBank/DDBJ databases">
        <authorList>
            <person name="Zhang Z.-H."/>
        </authorList>
    </citation>
    <scope>NUCLEOTIDE SEQUENCE [LARGE SCALE GENOMIC DNA]</scope>
    <source>
        <strain evidence="5 6">HHTR114</strain>
    </source>
</reference>
<feature type="binding site" evidence="3">
    <location>
        <position position="353"/>
    </location>
    <ligand>
        <name>substrate</name>
    </ligand>
</feature>
<dbReference type="GO" id="GO:0009015">
    <property type="term" value="F:N-succinylarginine dihydrolase activity"/>
    <property type="evidence" value="ECO:0007669"/>
    <property type="project" value="UniProtKB-EC"/>
</dbReference>
<dbReference type="PANTHER" id="PTHR30420">
    <property type="entry name" value="N-SUCCINYLARGININE DIHYDROLASE"/>
    <property type="match status" value="1"/>
</dbReference>
<sequence>MTYAEYNFDGLIGPTHNYAGLSFGNLASATNAGAASNPKEAALQGLAKMRAAMELGLKQGFLPPQDRPHLKTLRALGFSGTDKQIIEKAAKAEPQLLANCYAASCMWTANAGTVAPSPDTADGKVHFTAANLAANFHRSIEADTTARVLAHIFADEDYFVHYPPLPGAMHFGDEGAANHGRLCENHGDKGVHLFVYGEDGEKFPTRQKKRASEAVARNHLLDEAHTVFVQQSTTALDAGAFHNDVVGVANGTVLFLHEQSFADRDAAYAAIRDAAPFVEIIEAPVKDVSLEDCIKSYLFNSQLLTLPGGEMALLLPQEAEENARVKAFVDETIAKNNPINRVIYKNVRESMRNGGGPACLRLRVVLSDEEAAAANPNFILDEARITALEHWVKAHYRDRLTPDDLRDPALMEESFAAMQALTDLLSMGAFYDFQR</sequence>
<organism evidence="5 6">
    <name type="scientific">Hyphococcus aureus</name>
    <dbReference type="NCBI Taxonomy" id="2666033"/>
    <lineage>
        <taxon>Bacteria</taxon>
        <taxon>Pseudomonadati</taxon>
        <taxon>Pseudomonadota</taxon>
        <taxon>Alphaproteobacteria</taxon>
        <taxon>Parvularculales</taxon>
        <taxon>Parvularculaceae</taxon>
        <taxon>Hyphococcus</taxon>
    </lineage>
</organism>
<name>A0ABW1L272_9PROT</name>
<evidence type="ECO:0000313" key="5">
    <source>
        <dbReference type="EMBL" id="MFC6037097.1"/>
    </source>
</evidence>
<comment type="catalytic activity">
    <reaction evidence="3">
        <text>N(2)-succinyl-L-arginine + 2 H2O + 2 H(+) = N(2)-succinyl-L-ornithine + 2 NH4(+) + CO2</text>
        <dbReference type="Rhea" id="RHEA:19533"/>
        <dbReference type="ChEBI" id="CHEBI:15377"/>
        <dbReference type="ChEBI" id="CHEBI:15378"/>
        <dbReference type="ChEBI" id="CHEBI:16526"/>
        <dbReference type="ChEBI" id="CHEBI:28938"/>
        <dbReference type="ChEBI" id="CHEBI:58241"/>
        <dbReference type="ChEBI" id="CHEBI:58514"/>
        <dbReference type="EC" id="3.5.3.23"/>
    </reaction>
</comment>
<feature type="binding site" evidence="3">
    <location>
        <begin position="19"/>
        <end position="28"/>
    </location>
    <ligand>
        <name>substrate</name>
    </ligand>
</feature>
<dbReference type="EMBL" id="JBHPON010000002">
    <property type="protein sequence ID" value="MFC6037097.1"/>
    <property type="molecule type" value="Genomic_DNA"/>
</dbReference>
<proteinExistence type="inferred from homology"/>
<feature type="binding site" evidence="3">
    <location>
        <position position="110"/>
    </location>
    <ligand>
        <name>substrate</name>
    </ligand>
</feature>
<gene>
    <name evidence="3 5" type="primary">astB</name>
    <name evidence="5" type="ORF">ACFMB1_16195</name>
</gene>
<feature type="binding site" evidence="3">
    <location>
        <position position="244"/>
    </location>
    <ligand>
        <name>substrate</name>
    </ligand>
</feature>
<evidence type="ECO:0000313" key="6">
    <source>
        <dbReference type="Proteomes" id="UP001596116"/>
    </source>
</evidence>
<keyword evidence="1 3" id="KW-0056">Arginine metabolism</keyword>
<dbReference type="SUPFAM" id="SSF55909">
    <property type="entry name" value="Pentein"/>
    <property type="match status" value="1"/>
</dbReference>
<evidence type="ECO:0000256" key="2">
    <source>
        <dbReference type="ARBA" id="ARBA00022801"/>
    </source>
</evidence>
<comment type="function">
    <text evidence="3">Catalyzes the hydrolysis of N(2)-succinylarginine into N(2)-succinylornithine, ammonia and CO(2).</text>
</comment>
<dbReference type="Pfam" id="PF04996">
    <property type="entry name" value="AstB"/>
    <property type="match status" value="1"/>
</dbReference>
<evidence type="ECO:0000256" key="3">
    <source>
        <dbReference type="HAMAP-Rule" id="MF_01172"/>
    </source>
</evidence>
<comment type="subunit">
    <text evidence="3">Homodimer.</text>
</comment>
<dbReference type="Gene3D" id="3.75.10.20">
    <property type="entry name" value="Succinylarginine dihydrolase"/>
    <property type="match status" value="1"/>
</dbReference>
<keyword evidence="2 3" id="KW-0378">Hydrolase</keyword>
<protein>
    <recommendedName>
        <fullName evidence="3 4">N-succinylarginine dihydrolase</fullName>
        <ecNumber evidence="3 4">3.5.3.23</ecNumber>
    </recommendedName>
</protein>
<dbReference type="NCBIfam" id="TIGR03241">
    <property type="entry name" value="arg_catab_astB"/>
    <property type="match status" value="1"/>
</dbReference>
<comment type="pathway">
    <text evidence="3">Amino-acid degradation; L-arginine degradation via AST pathway; L-glutamate and succinate from L-arginine: step 2/5.</text>
</comment>
<dbReference type="Proteomes" id="UP001596116">
    <property type="component" value="Unassembled WGS sequence"/>
</dbReference>
<dbReference type="EC" id="3.5.3.23" evidence="3 4"/>
<comment type="caution">
    <text evidence="5">The sequence shown here is derived from an EMBL/GenBank/DDBJ whole genome shotgun (WGS) entry which is preliminary data.</text>
</comment>
<comment type="similarity">
    <text evidence="3">Belongs to the succinylarginine dihydrolase family.</text>
</comment>
<feature type="active site" evidence="3">
    <location>
        <position position="242"/>
    </location>
</feature>
<feature type="active site" description="Nucleophile" evidence="3">
    <location>
        <position position="359"/>
    </location>
</feature>
<dbReference type="NCBIfam" id="NF009789">
    <property type="entry name" value="PRK13281.1"/>
    <property type="match status" value="1"/>
</dbReference>
<dbReference type="RefSeq" id="WP_379881659.1">
    <property type="nucleotide sequence ID" value="NZ_JBHPON010000002.1"/>
</dbReference>
<evidence type="ECO:0000256" key="1">
    <source>
        <dbReference type="ARBA" id="ARBA00022503"/>
    </source>
</evidence>
<feature type="active site" evidence="3">
    <location>
        <position position="174"/>
    </location>
</feature>
<feature type="binding site" evidence="3">
    <location>
        <position position="206"/>
    </location>
    <ligand>
        <name>substrate</name>
    </ligand>
</feature>
<dbReference type="HAMAP" id="MF_01172">
    <property type="entry name" value="AstB"/>
    <property type="match status" value="1"/>
</dbReference>
<evidence type="ECO:0000256" key="4">
    <source>
        <dbReference type="NCBIfam" id="TIGR03241"/>
    </source>
</evidence>
<dbReference type="InterPro" id="IPR007079">
    <property type="entry name" value="SuccinylArg_d-Hdrlase_AstB"/>
</dbReference>
<keyword evidence="6" id="KW-1185">Reference proteome</keyword>
<dbReference type="InterPro" id="IPR037031">
    <property type="entry name" value="AstB_sf"/>
</dbReference>
<dbReference type="PANTHER" id="PTHR30420:SF2">
    <property type="entry name" value="N-SUCCINYLARGININE DIHYDROLASE"/>
    <property type="match status" value="1"/>
</dbReference>
<accession>A0ABW1L272</accession>